<feature type="compositionally biased region" description="Low complexity" evidence="1">
    <location>
        <begin position="33"/>
        <end position="49"/>
    </location>
</feature>
<evidence type="ECO:0000313" key="3">
    <source>
        <dbReference type="Proteomes" id="UP000770717"/>
    </source>
</evidence>
<accession>A0A8J6B8T9</accession>
<protein>
    <submittedName>
        <fullName evidence="2">Uncharacterized protein</fullName>
    </submittedName>
</protein>
<evidence type="ECO:0000313" key="2">
    <source>
        <dbReference type="EMBL" id="KAG9460429.1"/>
    </source>
</evidence>
<feature type="non-terminal residue" evidence="2">
    <location>
        <position position="68"/>
    </location>
</feature>
<comment type="caution">
    <text evidence="2">The sequence shown here is derived from an EMBL/GenBank/DDBJ whole genome shotgun (WGS) entry which is preliminary data.</text>
</comment>
<reference evidence="2" key="1">
    <citation type="thesis" date="2020" institute="ProQuest LLC" country="789 East Eisenhower Parkway, Ann Arbor, MI, USA">
        <title>Comparative Genomics and Chromosome Evolution.</title>
        <authorList>
            <person name="Mudd A.B."/>
        </authorList>
    </citation>
    <scope>NUCLEOTIDE SEQUENCE</scope>
    <source>
        <strain evidence="2">HN-11 Male</strain>
        <tissue evidence="2">Kidney and liver</tissue>
    </source>
</reference>
<gene>
    <name evidence="2" type="ORF">GDO78_021853</name>
</gene>
<feature type="compositionally biased region" description="Polar residues" evidence="1">
    <location>
        <begin position="1"/>
        <end position="12"/>
    </location>
</feature>
<name>A0A8J6B8T9_ELECQ</name>
<dbReference type="EMBL" id="WNTK01070278">
    <property type="protein sequence ID" value="KAG9460429.1"/>
    <property type="molecule type" value="Genomic_DNA"/>
</dbReference>
<feature type="compositionally biased region" description="Polar residues" evidence="1">
    <location>
        <begin position="54"/>
        <end position="68"/>
    </location>
</feature>
<feature type="region of interest" description="Disordered" evidence="1">
    <location>
        <begin position="1"/>
        <end position="68"/>
    </location>
</feature>
<keyword evidence="3" id="KW-1185">Reference proteome</keyword>
<organism evidence="2 3">
    <name type="scientific">Eleutherodactylus coqui</name>
    <name type="common">Puerto Rican coqui</name>
    <dbReference type="NCBI Taxonomy" id="57060"/>
    <lineage>
        <taxon>Eukaryota</taxon>
        <taxon>Metazoa</taxon>
        <taxon>Chordata</taxon>
        <taxon>Craniata</taxon>
        <taxon>Vertebrata</taxon>
        <taxon>Euteleostomi</taxon>
        <taxon>Amphibia</taxon>
        <taxon>Batrachia</taxon>
        <taxon>Anura</taxon>
        <taxon>Neobatrachia</taxon>
        <taxon>Hyloidea</taxon>
        <taxon>Eleutherodactylidae</taxon>
        <taxon>Eleutherodactylinae</taxon>
        <taxon>Eleutherodactylus</taxon>
        <taxon>Eleutherodactylus</taxon>
    </lineage>
</organism>
<evidence type="ECO:0000256" key="1">
    <source>
        <dbReference type="SAM" id="MobiDB-lite"/>
    </source>
</evidence>
<sequence length="68" mass="7298">SSDIPVFTTNGLSVKGPKSTSCASSKKRRRRSMSTSSSRVGSGTVSQSRIGRLQFSTRRLVQQPPTIA</sequence>
<dbReference type="Proteomes" id="UP000770717">
    <property type="component" value="Unassembled WGS sequence"/>
</dbReference>
<proteinExistence type="predicted"/>
<dbReference type="AlphaFoldDB" id="A0A8J6B8T9"/>
<feature type="non-terminal residue" evidence="2">
    <location>
        <position position="1"/>
    </location>
</feature>